<dbReference type="GO" id="GO:0000981">
    <property type="term" value="F:DNA-binding transcription factor activity, RNA polymerase II-specific"/>
    <property type="evidence" value="ECO:0007669"/>
    <property type="project" value="InterPro"/>
</dbReference>
<sequence>MEAADHGKRRACESCRRKKCRCTGERPICSYCQRCNIACVYLPRAYPTDATSNTVTKWPSLQDNRFRRLASQVAQIYSMLNSIPSHHCPDSSAMPSVEHHESSIDFGTQASASNTSHGSTPNDIPHFGMAPDNLDHLIDVYRVKLHIQPLPLFHIGTLREVLANAQPYLVWSFLALVLPLSSPEFPGHPDPETVALDTQSAKSTVMRMAADGIPRLDVVQSLCLLALKDVMGSQNMLNRAWMTIGTASRLEALRQARRRHAGCRIPGQDASSRCYWSVFILERIFGVSERLTVVNLEAAPKYLSSYPTPPSNFHNGHDLDQENSRAPSKYVGINAHYIRTLMIWTKVVSYLHEIRSGRRETPWLSDSTYAKLNVEILDFDTELYPAHRLKNRGLSGRLHTELSKVQEYWYPWLIVQIASHAPLALINHSFLHLGVMPTKDGRLQSGTFLQQTVDLSLFHSGWVLRILSIFETLPFQLKDPSVGHLVAAVATIPWIFQFARDPRVSMRAREDVRNFVALLEQISSSWPHLSHKLEILQSLQATAGCQLWGIEPKNTTITFHSSKLWQLLDSNLADEFYASTCEGGDVMVDNRDPDIMLHVVTRYVDPLEDRDMQQALDITSSTMPTAGALDNLPEKDCLSTFLPEDFQWLQAF</sequence>
<feature type="compositionally biased region" description="Polar residues" evidence="6">
    <location>
        <begin position="105"/>
        <end position="119"/>
    </location>
</feature>
<evidence type="ECO:0000256" key="5">
    <source>
        <dbReference type="ARBA" id="ARBA00023242"/>
    </source>
</evidence>
<dbReference type="InterPro" id="IPR001138">
    <property type="entry name" value="Zn2Cys6_DnaBD"/>
</dbReference>
<name>A0A2H3G5X4_FUSOX</name>
<dbReference type="SMART" id="SM00066">
    <property type="entry name" value="GAL4"/>
    <property type="match status" value="1"/>
</dbReference>
<evidence type="ECO:0000313" key="9">
    <source>
        <dbReference type="Proteomes" id="UP000219602"/>
    </source>
</evidence>
<reference evidence="8 9" key="1">
    <citation type="journal article" date="2016" name="Environ. Microbiol.">
        <title>Effector profiles distinguish formae speciales of Fusarium oxysporum.</title>
        <authorList>
            <person name="van Dam P."/>
            <person name="Fokkens L."/>
            <person name="Schmidt S.M."/>
            <person name="Linmans J.H."/>
            <person name="Kistler H.C."/>
            <person name="Ma L.J."/>
            <person name="Rep M."/>
        </authorList>
    </citation>
    <scope>NUCLEOTIDE SEQUENCE [LARGE SCALE GENOMIC DNA]</scope>
    <source>
        <strain evidence="8 9">Forc016</strain>
    </source>
</reference>
<evidence type="ECO:0000313" key="8">
    <source>
        <dbReference type="EMBL" id="PCD26117.1"/>
    </source>
</evidence>
<feature type="region of interest" description="Disordered" evidence="6">
    <location>
        <begin position="89"/>
        <end position="119"/>
    </location>
</feature>
<dbReference type="GO" id="GO:0005634">
    <property type="term" value="C:nucleus"/>
    <property type="evidence" value="ECO:0007669"/>
    <property type="project" value="UniProtKB-SubCell"/>
</dbReference>
<dbReference type="CDD" id="cd00067">
    <property type="entry name" value="GAL4"/>
    <property type="match status" value="1"/>
</dbReference>
<evidence type="ECO:0000256" key="3">
    <source>
        <dbReference type="ARBA" id="ARBA00023015"/>
    </source>
</evidence>
<keyword evidence="4" id="KW-0804">Transcription</keyword>
<proteinExistence type="predicted"/>
<dbReference type="InterPro" id="IPR036864">
    <property type="entry name" value="Zn2-C6_fun-type_DNA-bd_sf"/>
</dbReference>
<protein>
    <recommendedName>
        <fullName evidence="7">Zn(2)-C6 fungal-type domain-containing protein</fullName>
    </recommendedName>
</protein>
<dbReference type="GO" id="GO:0008270">
    <property type="term" value="F:zinc ion binding"/>
    <property type="evidence" value="ECO:0007669"/>
    <property type="project" value="InterPro"/>
</dbReference>
<dbReference type="PANTHER" id="PTHR47338:SF9">
    <property type="entry name" value="ZN(II)2CYS6 TRANSCRIPTION FACTOR (EUROFUNG)"/>
    <property type="match status" value="1"/>
</dbReference>
<accession>A0A2H3G5X4</accession>
<dbReference type="SUPFAM" id="SSF57701">
    <property type="entry name" value="Zn2/Cys6 DNA-binding domain"/>
    <property type="match status" value="1"/>
</dbReference>
<evidence type="ECO:0000256" key="2">
    <source>
        <dbReference type="ARBA" id="ARBA00022723"/>
    </source>
</evidence>
<dbReference type="AlphaFoldDB" id="A0A2H3G5X4"/>
<dbReference type="Pfam" id="PF00172">
    <property type="entry name" value="Zn_clus"/>
    <property type="match status" value="1"/>
</dbReference>
<feature type="domain" description="Zn(2)-C6 fungal-type" evidence="7">
    <location>
        <begin position="11"/>
        <end position="41"/>
    </location>
</feature>
<dbReference type="InterPro" id="IPR050815">
    <property type="entry name" value="TF_fung"/>
</dbReference>
<dbReference type="PROSITE" id="PS00463">
    <property type="entry name" value="ZN2_CY6_FUNGAL_1"/>
    <property type="match status" value="1"/>
</dbReference>
<keyword evidence="2" id="KW-0479">Metal-binding</keyword>
<gene>
    <name evidence="8" type="ORF">AU210_012549</name>
</gene>
<dbReference type="EMBL" id="MABQ02000009">
    <property type="protein sequence ID" value="PCD26117.1"/>
    <property type="molecule type" value="Genomic_DNA"/>
</dbReference>
<comment type="subcellular location">
    <subcellularLocation>
        <location evidence="1">Nucleus</location>
    </subcellularLocation>
</comment>
<dbReference type="PROSITE" id="PS50048">
    <property type="entry name" value="ZN2_CY6_FUNGAL_2"/>
    <property type="match status" value="1"/>
</dbReference>
<evidence type="ECO:0000256" key="6">
    <source>
        <dbReference type="SAM" id="MobiDB-lite"/>
    </source>
</evidence>
<organism evidence="8 9">
    <name type="scientific">Fusarium oxysporum f. sp. radicis-cucumerinum</name>
    <dbReference type="NCBI Taxonomy" id="327505"/>
    <lineage>
        <taxon>Eukaryota</taxon>
        <taxon>Fungi</taxon>
        <taxon>Dikarya</taxon>
        <taxon>Ascomycota</taxon>
        <taxon>Pezizomycotina</taxon>
        <taxon>Sordariomycetes</taxon>
        <taxon>Hypocreomycetidae</taxon>
        <taxon>Hypocreales</taxon>
        <taxon>Nectriaceae</taxon>
        <taxon>Fusarium</taxon>
        <taxon>Fusarium oxysporum species complex</taxon>
    </lineage>
</organism>
<comment type="caution">
    <text evidence="8">The sequence shown here is derived from an EMBL/GenBank/DDBJ whole genome shotgun (WGS) entry which is preliminary data.</text>
</comment>
<evidence type="ECO:0000256" key="4">
    <source>
        <dbReference type="ARBA" id="ARBA00023163"/>
    </source>
</evidence>
<keyword evidence="5" id="KW-0539">Nucleus</keyword>
<dbReference type="CDD" id="cd12148">
    <property type="entry name" value="fungal_TF_MHR"/>
    <property type="match status" value="1"/>
</dbReference>
<dbReference type="Proteomes" id="UP000219602">
    <property type="component" value="Chromosome 11"/>
</dbReference>
<evidence type="ECO:0000259" key="7">
    <source>
        <dbReference type="PROSITE" id="PS50048"/>
    </source>
</evidence>
<keyword evidence="3" id="KW-0805">Transcription regulation</keyword>
<evidence type="ECO:0000256" key="1">
    <source>
        <dbReference type="ARBA" id="ARBA00004123"/>
    </source>
</evidence>
<dbReference type="PANTHER" id="PTHR47338">
    <property type="entry name" value="ZN(II)2CYS6 TRANSCRIPTION FACTOR (EUROFUNG)-RELATED"/>
    <property type="match status" value="1"/>
</dbReference>
<reference evidence="8 9" key="2">
    <citation type="journal article" date="2017" name="Sci. Rep.">
        <title>A mobile pathogenicity chromosome in Fusarium oxysporum for infection of multiple cucurbit species.</title>
        <authorList>
            <person name="van Dam P."/>
            <person name="Fokkens L."/>
            <person name="Ayukawa Y."/>
            <person name="van der Gragt M."/>
            <person name="Ter Horst A."/>
            <person name="Brankovics B."/>
            <person name="Houterman P.M."/>
            <person name="Arie T."/>
            <person name="Rep M."/>
        </authorList>
    </citation>
    <scope>NUCLEOTIDE SEQUENCE [LARGE SCALE GENOMIC DNA]</scope>
    <source>
        <strain evidence="8 9">Forc016</strain>
    </source>
</reference>
<dbReference type="Gene3D" id="4.10.240.10">
    <property type="entry name" value="Zn(2)-C6 fungal-type DNA-binding domain"/>
    <property type="match status" value="1"/>
</dbReference>